<organism evidence="1 2">
    <name type="scientific">Rhipicephalus microplus</name>
    <name type="common">Cattle tick</name>
    <name type="synonym">Boophilus microplus</name>
    <dbReference type="NCBI Taxonomy" id="6941"/>
    <lineage>
        <taxon>Eukaryota</taxon>
        <taxon>Metazoa</taxon>
        <taxon>Ecdysozoa</taxon>
        <taxon>Arthropoda</taxon>
        <taxon>Chelicerata</taxon>
        <taxon>Arachnida</taxon>
        <taxon>Acari</taxon>
        <taxon>Parasitiformes</taxon>
        <taxon>Ixodida</taxon>
        <taxon>Ixodoidea</taxon>
        <taxon>Ixodidae</taxon>
        <taxon>Rhipicephalinae</taxon>
        <taxon>Rhipicephalus</taxon>
        <taxon>Boophilus</taxon>
    </lineage>
</organism>
<evidence type="ECO:0000313" key="2">
    <source>
        <dbReference type="Proteomes" id="UP000821866"/>
    </source>
</evidence>
<sequence length="136" mass="15385">MEGCQEPSLTSLAYRLSPSQRPPYQEPAWLRQCVKRRQEYSKAYTDKRQVAEPIIVVVGDAKKPSISFEGVISFSEPRKVVDQCGPASFILDDGNTWNAANLCKVPIRRPGDNGRQQHMQGVHRHSIMTPWIPLIP</sequence>
<reference evidence="1" key="2">
    <citation type="submission" date="2021-09" db="EMBL/GenBank/DDBJ databases">
        <authorList>
            <person name="Jia N."/>
            <person name="Wang J."/>
            <person name="Shi W."/>
            <person name="Du L."/>
            <person name="Sun Y."/>
            <person name="Zhan W."/>
            <person name="Jiang J."/>
            <person name="Wang Q."/>
            <person name="Zhang B."/>
            <person name="Ji P."/>
            <person name="Sakyi L.B."/>
            <person name="Cui X."/>
            <person name="Yuan T."/>
            <person name="Jiang B."/>
            <person name="Yang W."/>
            <person name="Lam T.T.-Y."/>
            <person name="Chang Q."/>
            <person name="Ding S."/>
            <person name="Wang X."/>
            <person name="Zhu J."/>
            <person name="Ruan X."/>
            <person name="Zhao L."/>
            <person name="Wei J."/>
            <person name="Que T."/>
            <person name="Du C."/>
            <person name="Cheng J."/>
            <person name="Dai P."/>
            <person name="Han X."/>
            <person name="Huang E."/>
            <person name="Gao Y."/>
            <person name="Liu J."/>
            <person name="Shao H."/>
            <person name="Ye R."/>
            <person name="Li L."/>
            <person name="Wei W."/>
            <person name="Wang X."/>
            <person name="Wang C."/>
            <person name="Huo Q."/>
            <person name="Li W."/>
            <person name="Guo W."/>
            <person name="Chen H."/>
            <person name="Chen S."/>
            <person name="Zhou L."/>
            <person name="Zhou L."/>
            <person name="Ni X."/>
            <person name="Tian J."/>
            <person name="Zhou Y."/>
            <person name="Sheng Y."/>
            <person name="Liu T."/>
            <person name="Pan Y."/>
            <person name="Xia L."/>
            <person name="Li J."/>
            <person name="Zhao F."/>
            <person name="Cao W."/>
        </authorList>
    </citation>
    <scope>NUCLEOTIDE SEQUENCE</scope>
    <source>
        <strain evidence="1">Rmic-2018</strain>
        <tissue evidence="1">Larvae</tissue>
    </source>
</reference>
<name>A0A9J6DWG5_RHIMP</name>
<reference evidence="1" key="1">
    <citation type="journal article" date="2020" name="Cell">
        <title>Large-Scale Comparative Analyses of Tick Genomes Elucidate Their Genetic Diversity and Vector Capacities.</title>
        <authorList>
            <consortium name="Tick Genome and Microbiome Consortium (TIGMIC)"/>
            <person name="Jia N."/>
            <person name="Wang J."/>
            <person name="Shi W."/>
            <person name="Du L."/>
            <person name="Sun Y."/>
            <person name="Zhan W."/>
            <person name="Jiang J.F."/>
            <person name="Wang Q."/>
            <person name="Zhang B."/>
            <person name="Ji P."/>
            <person name="Bell-Sakyi L."/>
            <person name="Cui X.M."/>
            <person name="Yuan T.T."/>
            <person name="Jiang B.G."/>
            <person name="Yang W.F."/>
            <person name="Lam T.T."/>
            <person name="Chang Q.C."/>
            <person name="Ding S.J."/>
            <person name="Wang X.J."/>
            <person name="Zhu J.G."/>
            <person name="Ruan X.D."/>
            <person name="Zhao L."/>
            <person name="Wei J.T."/>
            <person name="Ye R.Z."/>
            <person name="Que T.C."/>
            <person name="Du C.H."/>
            <person name="Zhou Y.H."/>
            <person name="Cheng J.X."/>
            <person name="Dai P.F."/>
            <person name="Guo W.B."/>
            <person name="Han X.H."/>
            <person name="Huang E.J."/>
            <person name="Li L.F."/>
            <person name="Wei W."/>
            <person name="Gao Y.C."/>
            <person name="Liu J.Z."/>
            <person name="Shao H.Z."/>
            <person name="Wang X."/>
            <person name="Wang C.C."/>
            <person name="Yang T.C."/>
            <person name="Huo Q.B."/>
            <person name="Li W."/>
            <person name="Chen H.Y."/>
            <person name="Chen S.E."/>
            <person name="Zhou L.G."/>
            <person name="Ni X.B."/>
            <person name="Tian J.H."/>
            <person name="Sheng Y."/>
            <person name="Liu T."/>
            <person name="Pan Y.S."/>
            <person name="Xia L.Y."/>
            <person name="Li J."/>
            <person name="Zhao F."/>
            <person name="Cao W.C."/>
        </authorList>
    </citation>
    <scope>NUCLEOTIDE SEQUENCE</scope>
    <source>
        <strain evidence="1">Rmic-2018</strain>
    </source>
</reference>
<comment type="caution">
    <text evidence="1">The sequence shown here is derived from an EMBL/GenBank/DDBJ whole genome shotgun (WGS) entry which is preliminary data.</text>
</comment>
<dbReference type="EMBL" id="JABSTU010000007">
    <property type="protein sequence ID" value="KAH8026358.1"/>
    <property type="molecule type" value="Genomic_DNA"/>
</dbReference>
<dbReference type="AlphaFoldDB" id="A0A9J6DWG5"/>
<evidence type="ECO:0000313" key="1">
    <source>
        <dbReference type="EMBL" id="KAH8026358.1"/>
    </source>
</evidence>
<keyword evidence="2" id="KW-1185">Reference proteome</keyword>
<proteinExistence type="predicted"/>
<gene>
    <name evidence="1" type="ORF">HPB51_020342</name>
</gene>
<protein>
    <submittedName>
        <fullName evidence="1">Uncharacterized protein</fullName>
    </submittedName>
</protein>
<dbReference type="Proteomes" id="UP000821866">
    <property type="component" value="Unassembled WGS sequence"/>
</dbReference>
<accession>A0A9J6DWG5</accession>
<dbReference type="VEuPathDB" id="VectorBase:LOC119161631"/>